<accession>A0A095NT70</accession>
<dbReference type="RefSeq" id="WP_004522200.1">
    <property type="nucleotide sequence ID" value="NZ_AP028071.1"/>
</dbReference>
<dbReference type="GeneID" id="93061343"/>
<keyword evidence="8" id="KW-0472">Membrane</keyword>
<evidence type="ECO:0000256" key="5">
    <source>
        <dbReference type="ARBA" id="ARBA00022519"/>
    </source>
</evidence>
<evidence type="ECO:0000256" key="7">
    <source>
        <dbReference type="ARBA" id="ARBA00022989"/>
    </source>
</evidence>
<evidence type="ECO:0000256" key="3">
    <source>
        <dbReference type="ARBA" id="ARBA00022475"/>
    </source>
</evidence>
<protein>
    <recommendedName>
        <fullName evidence="2">Type II secretion system protein H</fullName>
    </recommendedName>
    <alternativeName>
        <fullName evidence="10">General secretion pathway protein H</fullName>
    </alternativeName>
</protein>
<dbReference type="OrthoDB" id="8970652at2"/>
<comment type="caution">
    <text evidence="11">The sequence shown here is derived from an EMBL/GenBank/DDBJ whole genome shotgun (WGS) entry which is preliminary data.</text>
</comment>
<dbReference type="InterPro" id="IPR022346">
    <property type="entry name" value="T2SS_GspH"/>
</dbReference>
<keyword evidence="6" id="KW-0812">Transmembrane</keyword>
<keyword evidence="4" id="KW-0488">Methylation</keyword>
<evidence type="ECO:0000256" key="6">
    <source>
        <dbReference type="ARBA" id="ARBA00022692"/>
    </source>
</evidence>
<evidence type="ECO:0000256" key="2">
    <source>
        <dbReference type="ARBA" id="ARBA00021549"/>
    </source>
</evidence>
<organism evidence="11 12">
    <name type="scientific">Burkholderia pseudomallei</name>
    <name type="common">Pseudomonas pseudomallei</name>
    <dbReference type="NCBI Taxonomy" id="28450"/>
    <lineage>
        <taxon>Bacteria</taxon>
        <taxon>Pseudomonadati</taxon>
        <taxon>Pseudomonadota</taxon>
        <taxon>Betaproteobacteria</taxon>
        <taxon>Burkholderiales</taxon>
        <taxon>Burkholderiaceae</taxon>
        <taxon>Burkholderia</taxon>
        <taxon>pseudomallei group</taxon>
    </lineage>
</organism>
<evidence type="ECO:0000313" key="12">
    <source>
        <dbReference type="Proteomes" id="UP000030475"/>
    </source>
</evidence>
<evidence type="ECO:0000256" key="1">
    <source>
        <dbReference type="ARBA" id="ARBA00004377"/>
    </source>
</evidence>
<dbReference type="Pfam" id="PF12019">
    <property type="entry name" value="GspH"/>
    <property type="match status" value="1"/>
</dbReference>
<comment type="subcellular location">
    <subcellularLocation>
        <location evidence="1">Cell inner membrane</location>
        <topology evidence="1">Single-pass membrane protein</topology>
    </subcellularLocation>
</comment>
<dbReference type="Proteomes" id="UP000030475">
    <property type="component" value="Unassembled WGS sequence"/>
</dbReference>
<keyword evidence="5" id="KW-0997">Cell inner membrane</keyword>
<reference evidence="11 12" key="1">
    <citation type="submission" date="2014-08" db="EMBL/GenBank/DDBJ databases">
        <authorList>
            <person name="Bunnell A."/>
            <person name="Chain P.S."/>
            <person name="Chertkov O."/>
            <person name="Currie B.J."/>
            <person name="Daligault H.E."/>
            <person name="Davenport K.W."/>
            <person name="Davis C."/>
            <person name="Gleasner C.D."/>
            <person name="Johnson S.L."/>
            <person name="Kaestli M."/>
            <person name="Koren S."/>
            <person name="Kunde Y.A."/>
            <person name="Mayo M."/>
            <person name="McMurry K.K."/>
            <person name="Price E.P."/>
            <person name="Reitenga K.G."/>
            <person name="Robison R."/>
            <person name="Rosovitz M.J."/>
            <person name="Sarovich D.S."/>
            <person name="Teshima H."/>
        </authorList>
    </citation>
    <scope>NUCLEOTIDE SEQUENCE [LARGE SCALE GENOMIC DNA]</scope>
    <source>
        <strain evidence="11 12">MSHR44</strain>
    </source>
</reference>
<dbReference type="GO" id="GO:0015628">
    <property type="term" value="P:protein secretion by the type II secretion system"/>
    <property type="evidence" value="ECO:0007669"/>
    <property type="project" value="InterPro"/>
</dbReference>
<evidence type="ECO:0000256" key="4">
    <source>
        <dbReference type="ARBA" id="ARBA00022481"/>
    </source>
</evidence>
<comment type="similarity">
    <text evidence="9">Belongs to the GSP H family.</text>
</comment>
<dbReference type="EMBL" id="JQIM01000010">
    <property type="protein sequence ID" value="KGX06569.1"/>
    <property type="molecule type" value="Genomic_DNA"/>
</dbReference>
<dbReference type="InterPro" id="IPR045584">
    <property type="entry name" value="Pilin-like"/>
</dbReference>
<sequence>MRAERDRWATAGFVLVEVMAALMLVALAAMLTAPTLAGARMRDRVDARARVFGALLAYARGEAVRLGARVVLCRSDATAKCIAAGRPCGGGAADWSCGWAVVAADGERGTRLLRRIAPDARVAVTGATVDVVFTPPAGQVIGGFRSFEFAPADASGAWRGERWRRCLRIAAGGRVRFAEGGCGAST</sequence>
<proteinExistence type="inferred from homology"/>
<gene>
    <name evidence="11" type="ORF">Y036_2719</name>
</gene>
<dbReference type="AlphaFoldDB" id="A0A095NT70"/>
<evidence type="ECO:0000256" key="10">
    <source>
        <dbReference type="ARBA" id="ARBA00030775"/>
    </source>
</evidence>
<evidence type="ECO:0000256" key="9">
    <source>
        <dbReference type="ARBA" id="ARBA00025772"/>
    </source>
</evidence>
<dbReference type="SUPFAM" id="SSF54523">
    <property type="entry name" value="Pili subunits"/>
    <property type="match status" value="1"/>
</dbReference>
<evidence type="ECO:0000313" key="11">
    <source>
        <dbReference type="EMBL" id="KGX06569.1"/>
    </source>
</evidence>
<dbReference type="GO" id="GO:0005886">
    <property type="term" value="C:plasma membrane"/>
    <property type="evidence" value="ECO:0007669"/>
    <property type="project" value="UniProtKB-SubCell"/>
</dbReference>
<name>A0A095NT70_BURPE</name>
<keyword evidence="3" id="KW-1003">Cell membrane</keyword>
<dbReference type="Gene3D" id="3.55.40.10">
    <property type="entry name" value="minor pseudopilin epsh domain"/>
    <property type="match status" value="1"/>
</dbReference>
<evidence type="ECO:0000256" key="8">
    <source>
        <dbReference type="ARBA" id="ARBA00023136"/>
    </source>
</evidence>
<dbReference type="GO" id="GO:0015627">
    <property type="term" value="C:type II protein secretion system complex"/>
    <property type="evidence" value="ECO:0007669"/>
    <property type="project" value="InterPro"/>
</dbReference>
<dbReference type="OMA" id="CGWIVSG"/>
<keyword evidence="7" id="KW-1133">Transmembrane helix</keyword>